<dbReference type="AlphaFoldDB" id="A0A1I7WRR3"/>
<accession>A0A1I7WRR3</accession>
<protein>
    <submittedName>
        <fullName evidence="2">Zot domain-containing protein</fullName>
    </submittedName>
</protein>
<dbReference type="Proteomes" id="UP000095283">
    <property type="component" value="Unplaced"/>
</dbReference>
<organism evidence="1 2">
    <name type="scientific">Heterorhabditis bacteriophora</name>
    <name type="common">Entomopathogenic nematode worm</name>
    <dbReference type="NCBI Taxonomy" id="37862"/>
    <lineage>
        <taxon>Eukaryota</taxon>
        <taxon>Metazoa</taxon>
        <taxon>Ecdysozoa</taxon>
        <taxon>Nematoda</taxon>
        <taxon>Chromadorea</taxon>
        <taxon>Rhabditida</taxon>
        <taxon>Rhabditina</taxon>
        <taxon>Rhabditomorpha</taxon>
        <taxon>Strongyloidea</taxon>
        <taxon>Heterorhabditidae</taxon>
        <taxon>Heterorhabditis</taxon>
    </lineage>
</organism>
<proteinExistence type="predicted"/>
<evidence type="ECO:0000313" key="2">
    <source>
        <dbReference type="WBParaSite" id="Hba_07864"/>
    </source>
</evidence>
<dbReference type="WBParaSite" id="Hba_07864">
    <property type="protein sequence ID" value="Hba_07864"/>
    <property type="gene ID" value="Hba_07864"/>
</dbReference>
<evidence type="ECO:0000313" key="1">
    <source>
        <dbReference type="Proteomes" id="UP000095283"/>
    </source>
</evidence>
<reference evidence="2" key="1">
    <citation type="submission" date="2016-11" db="UniProtKB">
        <authorList>
            <consortium name="WormBaseParasite"/>
        </authorList>
    </citation>
    <scope>IDENTIFICATION</scope>
</reference>
<name>A0A1I7WRR3_HETBA</name>
<sequence>MSSRRVSLPVWFGVHQMSTTNCVPTNESSYPILRSQSGRRNQFSLRDSGFMEANNNSCIKEDEGLPRSERSDGQLRSFDYKHGSVVDNGYQNKGIMKYVQKKRGESRRATCPEIWLFPETSNPARKVVLRIYGSKNTGKKTLAHQIYHLASTTAPEQIHVLCGIFSLTAHLSHLLFYPL</sequence>
<keyword evidence="1" id="KW-1185">Reference proteome</keyword>